<sequence length="142" mass="16060">MYVMKNVNTNLKSVLSTVMVILALFLVAAPAMANNDKKTEDKKSLIEVKYIGSNHQSPIVEINLENESGEEMIVSIKDVDGNVLYKESFFDKKISRKVQFDNFSLDPIQIKLTASTKGKNYSESFQINRNRVVVEEVKIAKL</sequence>
<comment type="caution">
    <text evidence="2">The sequence shown here is derived from an EMBL/GenBank/DDBJ whole genome shotgun (WGS) entry which is preliminary data.</text>
</comment>
<protein>
    <submittedName>
        <fullName evidence="2">Uncharacterized protein</fullName>
    </submittedName>
</protein>
<organism evidence="2 3">
    <name type="scientific">Flavihumibacter stibioxidans</name>
    <dbReference type="NCBI Taxonomy" id="1834163"/>
    <lineage>
        <taxon>Bacteria</taxon>
        <taxon>Pseudomonadati</taxon>
        <taxon>Bacteroidota</taxon>
        <taxon>Chitinophagia</taxon>
        <taxon>Chitinophagales</taxon>
        <taxon>Chitinophagaceae</taxon>
        <taxon>Flavihumibacter</taxon>
    </lineage>
</organism>
<evidence type="ECO:0000313" key="2">
    <source>
        <dbReference type="EMBL" id="MBC6490348.1"/>
    </source>
</evidence>
<evidence type="ECO:0000256" key="1">
    <source>
        <dbReference type="SAM" id="SignalP"/>
    </source>
</evidence>
<dbReference type="EMBL" id="MBUA01000001">
    <property type="protein sequence ID" value="MBC6490348.1"/>
    <property type="molecule type" value="Genomic_DNA"/>
</dbReference>
<accession>A0ABR7M5P7</accession>
<evidence type="ECO:0000313" key="3">
    <source>
        <dbReference type="Proteomes" id="UP000765802"/>
    </source>
</evidence>
<proteinExistence type="predicted"/>
<name>A0ABR7M5P7_9BACT</name>
<reference evidence="2 3" key="1">
    <citation type="submission" date="2016-07" db="EMBL/GenBank/DDBJ databases">
        <title>Genome analysis of Flavihumibacter stibioxidans YS-17.</title>
        <authorList>
            <person name="Shi K."/>
            <person name="Han Y."/>
            <person name="Wang G."/>
        </authorList>
    </citation>
    <scope>NUCLEOTIDE SEQUENCE [LARGE SCALE GENOMIC DNA]</scope>
    <source>
        <strain evidence="2 3">YS-17</strain>
    </source>
</reference>
<feature type="signal peptide" evidence="1">
    <location>
        <begin position="1"/>
        <end position="33"/>
    </location>
</feature>
<dbReference type="Proteomes" id="UP000765802">
    <property type="component" value="Unassembled WGS sequence"/>
</dbReference>
<keyword evidence="3" id="KW-1185">Reference proteome</keyword>
<feature type="chain" id="PRO_5047445244" evidence="1">
    <location>
        <begin position="34"/>
        <end position="142"/>
    </location>
</feature>
<keyword evidence="1" id="KW-0732">Signal</keyword>
<gene>
    <name evidence="2" type="ORF">BC349_05195</name>
</gene>